<keyword evidence="5" id="KW-0175">Coiled coil</keyword>
<sequence length="832" mass="95534">MKQSEQSSSSSQNKTQDQKLLFVDTMIDHRQEAEDQLQSDNLSPQDRFKALDRINNSQHHLYGDNSVEALRSESELGFFLIDHSEPEIALKHFNTARSIEKNNQNVNEEDSAKLAIGTAKAYLALDENHTKQAEEVLQPYTDTQFSSPSLRYNRDMVKAQIHLTKEDYSKALETFKEAQKSLRELNSDQDSKEEAELYLKMSKAAEKGRRVLDNSDELSNEYNSKAQSILSHIDSDQSNNRVKFVLPESAKPRSAKQELKIPLDNSINSFDLNEFELLTEIGSGAFAKVYKIKEKESGTIYAAKIMNKSMEDTTKESKRQLSREVNILSKLNHPAILKFIGYSPVNFKNKPKPVIVTEYAENSSLDKLIQLESNSIADKNWNDTRKLITIYGIASALSYLHSHGIIHRDLKPANILMNDVLCPKIADFGLSKMDHQNAESISMKSTNGFKGTPIYMSPEIWARSEYTPACDVYAFGLIVFEILTSEKPFPEDTYYDLPQKVQNGVRPEFNSQVPECYQELISQCWDNDPKLRPPFDEILRRLKTDPRFITPTVDEGDFLNYIDYLDEYKTSFADNKRMIHINEFIRNSNREGKEFQSISISIPAVTKENKNDESGKPDSQEDSSNPENSDKPADADHPDYKLLCPYEYFSQFNDDRKRLVQDAEEDPYKQYIVGNFFVEGIEGFPQDTDLGIIYLDKAIKAGCIEAVNYYCNLLIKGEFVQMDLEKAGDYLVAALKSHDATVYLLYGKVMRKFEKYDEARKYFKKSSNGGCPDGMYEYGKMCYRGEGKPQDLEEANLYFDLSKRNGCYKTYDFIIRQEKEAERKRKREQMAS</sequence>
<reference evidence="8 9" key="1">
    <citation type="submission" date="2024-04" db="EMBL/GenBank/DDBJ databases">
        <title>Tritrichomonas musculus Genome.</title>
        <authorList>
            <person name="Alves-Ferreira E."/>
            <person name="Grigg M."/>
            <person name="Lorenzi H."/>
            <person name="Galac M."/>
        </authorList>
    </citation>
    <scope>NUCLEOTIDE SEQUENCE [LARGE SCALE GENOMIC DNA]</scope>
    <source>
        <strain evidence="8 9">EAF2021</strain>
    </source>
</reference>
<evidence type="ECO:0000259" key="7">
    <source>
        <dbReference type="PROSITE" id="PS50011"/>
    </source>
</evidence>
<dbReference type="InterPro" id="IPR001245">
    <property type="entry name" value="Ser-Thr/Tyr_kinase_cat_dom"/>
</dbReference>
<dbReference type="PANTHER" id="PTHR44329:SF214">
    <property type="entry name" value="PROTEIN KINASE DOMAIN-CONTAINING PROTEIN"/>
    <property type="match status" value="1"/>
</dbReference>
<dbReference type="InterPro" id="IPR008271">
    <property type="entry name" value="Ser/Thr_kinase_AS"/>
</dbReference>
<keyword evidence="1" id="KW-0418">Kinase</keyword>
<dbReference type="InterPro" id="IPR017441">
    <property type="entry name" value="Protein_kinase_ATP_BS"/>
</dbReference>
<dbReference type="PROSITE" id="PS50011">
    <property type="entry name" value="PROTEIN_KINASE_DOM"/>
    <property type="match status" value="1"/>
</dbReference>
<dbReference type="SMART" id="SM00220">
    <property type="entry name" value="S_TKc"/>
    <property type="match status" value="1"/>
</dbReference>
<accession>A0ABR2HTD4</accession>
<dbReference type="SUPFAM" id="SSF56112">
    <property type="entry name" value="Protein kinase-like (PK-like)"/>
    <property type="match status" value="1"/>
</dbReference>
<dbReference type="InterPro" id="IPR011009">
    <property type="entry name" value="Kinase-like_dom_sf"/>
</dbReference>
<feature type="compositionally biased region" description="Basic and acidic residues" evidence="6">
    <location>
        <begin position="607"/>
        <end position="619"/>
    </location>
</feature>
<name>A0ABR2HTD4_9EUKA</name>
<keyword evidence="3 4" id="KW-0067">ATP-binding</keyword>
<dbReference type="Gene3D" id="1.10.510.10">
    <property type="entry name" value="Transferase(Phosphotransferase) domain 1"/>
    <property type="match status" value="1"/>
</dbReference>
<keyword evidence="1" id="KW-0723">Serine/threonine-protein kinase</keyword>
<feature type="compositionally biased region" description="Low complexity" evidence="6">
    <location>
        <begin position="1"/>
        <end position="12"/>
    </location>
</feature>
<gene>
    <name evidence="8" type="ORF">M9Y10_017334</name>
</gene>
<dbReference type="Pfam" id="PF00069">
    <property type="entry name" value="Pkinase"/>
    <property type="match status" value="1"/>
</dbReference>
<keyword evidence="2 4" id="KW-0547">Nucleotide-binding</keyword>
<keyword evidence="9" id="KW-1185">Reference proteome</keyword>
<evidence type="ECO:0000313" key="9">
    <source>
        <dbReference type="Proteomes" id="UP001470230"/>
    </source>
</evidence>
<protein>
    <recommendedName>
        <fullName evidence="7">Protein kinase domain-containing protein</fullName>
    </recommendedName>
</protein>
<feature type="binding site" evidence="4">
    <location>
        <position position="304"/>
    </location>
    <ligand>
        <name>ATP</name>
        <dbReference type="ChEBI" id="CHEBI:30616"/>
    </ligand>
</feature>
<evidence type="ECO:0000256" key="3">
    <source>
        <dbReference type="ARBA" id="ARBA00022840"/>
    </source>
</evidence>
<dbReference type="EMBL" id="JAPFFF010000023">
    <property type="protein sequence ID" value="KAK8852360.1"/>
    <property type="molecule type" value="Genomic_DNA"/>
</dbReference>
<dbReference type="Pfam" id="PF08238">
    <property type="entry name" value="Sel1"/>
    <property type="match status" value="3"/>
</dbReference>
<evidence type="ECO:0000256" key="2">
    <source>
        <dbReference type="ARBA" id="ARBA00022741"/>
    </source>
</evidence>
<dbReference type="PRINTS" id="PR00109">
    <property type="entry name" value="TYRKINASE"/>
</dbReference>
<evidence type="ECO:0000313" key="8">
    <source>
        <dbReference type="EMBL" id="KAK8852360.1"/>
    </source>
</evidence>
<feature type="region of interest" description="Disordered" evidence="6">
    <location>
        <begin position="1"/>
        <end position="20"/>
    </location>
</feature>
<dbReference type="InterPro" id="IPR006597">
    <property type="entry name" value="Sel1-like"/>
</dbReference>
<feature type="compositionally biased region" description="Basic and acidic residues" evidence="6">
    <location>
        <begin position="628"/>
        <end position="638"/>
    </location>
</feature>
<evidence type="ECO:0000256" key="5">
    <source>
        <dbReference type="SAM" id="Coils"/>
    </source>
</evidence>
<dbReference type="Proteomes" id="UP001470230">
    <property type="component" value="Unassembled WGS sequence"/>
</dbReference>
<evidence type="ECO:0000256" key="4">
    <source>
        <dbReference type="PROSITE-ProRule" id="PRU10141"/>
    </source>
</evidence>
<dbReference type="SUPFAM" id="SSF48452">
    <property type="entry name" value="TPR-like"/>
    <property type="match status" value="1"/>
</dbReference>
<keyword evidence="1" id="KW-0808">Transferase</keyword>
<dbReference type="InterPro" id="IPR051681">
    <property type="entry name" value="Ser/Thr_Kinases-Pseudokinases"/>
</dbReference>
<feature type="region of interest" description="Disordered" evidence="6">
    <location>
        <begin position="597"/>
        <end position="638"/>
    </location>
</feature>
<comment type="caution">
    <text evidence="8">The sequence shown here is derived from an EMBL/GenBank/DDBJ whole genome shotgun (WGS) entry which is preliminary data.</text>
</comment>
<feature type="coiled-coil region" evidence="5">
    <location>
        <begin position="168"/>
        <end position="195"/>
    </location>
</feature>
<organism evidence="8 9">
    <name type="scientific">Tritrichomonas musculus</name>
    <dbReference type="NCBI Taxonomy" id="1915356"/>
    <lineage>
        <taxon>Eukaryota</taxon>
        <taxon>Metamonada</taxon>
        <taxon>Parabasalia</taxon>
        <taxon>Tritrichomonadida</taxon>
        <taxon>Tritrichomonadidae</taxon>
        <taxon>Tritrichomonas</taxon>
    </lineage>
</organism>
<dbReference type="SUPFAM" id="SSF81901">
    <property type="entry name" value="HCP-like"/>
    <property type="match status" value="1"/>
</dbReference>
<dbReference type="InterPro" id="IPR011990">
    <property type="entry name" value="TPR-like_helical_dom_sf"/>
</dbReference>
<dbReference type="SMART" id="SM00671">
    <property type="entry name" value="SEL1"/>
    <property type="match status" value="2"/>
</dbReference>
<evidence type="ECO:0000256" key="1">
    <source>
        <dbReference type="ARBA" id="ARBA00022527"/>
    </source>
</evidence>
<dbReference type="PROSITE" id="PS00108">
    <property type="entry name" value="PROTEIN_KINASE_ST"/>
    <property type="match status" value="1"/>
</dbReference>
<dbReference type="PROSITE" id="PS00107">
    <property type="entry name" value="PROTEIN_KINASE_ATP"/>
    <property type="match status" value="1"/>
</dbReference>
<dbReference type="InterPro" id="IPR000719">
    <property type="entry name" value="Prot_kinase_dom"/>
</dbReference>
<dbReference type="CDD" id="cd13999">
    <property type="entry name" value="STKc_MAP3K-like"/>
    <property type="match status" value="1"/>
</dbReference>
<proteinExistence type="predicted"/>
<dbReference type="PANTHER" id="PTHR44329">
    <property type="entry name" value="SERINE/THREONINE-PROTEIN KINASE TNNI3K-RELATED"/>
    <property type="match status" value="1"/>
</dbReference>
<dbReference type="Gene3D" id="1.25.40.10">
    <property type="entry name" value="Tetratricopeptide repeat domain"/>
    <property type="match status" value="2"/>
</dbReference>
<evidence type="ECO:0000256" key="6">
    <source>
        <dbReference type="SAM" id="MobiDB-lite"/>
    </source>
</evidence>
<feature type="domain" description="Protein kinase" evidence="7">
    <location>
        <begin position="275"/>
        <end position="548"/>
    </location>
</feature>